<organism evidence="1 2">
    <name type="scientific">Mycoplasma testudineum</name>
    <dbReference type="NCBI Taxonomy" id="244584"/>
    <lineage>
        <taxon>Bacteria</taxon>
        <taxon>Bacillati</taxon>
        <taxon>Mycoplasmatota</taxon>
        <taxon>Mollicutes</taxon>
        <taxon>Mycoplasmataceae</taxon>
        <taxon>Mycoplasma</taxon>
    </lineage>
</organism>
<dbReference type="SUPFAM" id="SSF52743">
    <property type="entry name" value="Subtilisin-like"/>
    <property type="match status" value="1"/>
</dbReference>
<comment type="caution">
    <text evidence="1">The sequence shown here is derived from an EMBL/GenBank/DDBJ whole genome shotgun (WGS) entry which is preliminary data.</text>
</comment>
<reference evidence="1 2" key="1">
    <citation type="submission" date="2019-03" db="EMBL/GenBank/DDBJ databases">
        <title>Genomic Encyclopedia of Archaeal and Bacterial Type Strains, Phase II (KMG-II): from individual species to whole genera.</title>
        <authorList>
            <person name="Goeker M."/>
        </authorList>
    </citation>
    <scope>NUCLEOTIDE SEQUENCE [LARGE SCALE GENOMIC DNA]</scope>
    <source>
        <strain evidence="1 2">ATCC 700618</strain>
    </source>
</reference>
<keyword evidence="2" id="KW-1185">Reference proteome</keyword>
<dbReference type="EMBL" id="SNWN01000011">
    <property type="protein sequence ID" value="TDO20356.1"/>
    <property type="molecule type" value="Genomic_DNA"/>
</dbReference>
<dbReference type="Gene3D" id="3.40.50.200">
    <property type="entry name" value="Peptidase S8/S53 domain"/>
    <property type="match status" value="1"/>
</dbReference>
<dbReference type="OrthoDB" id="400658at2"/>
<sequence>MIQKKHYNYLTVAAPGTNFEKHFQNMQYFINNINIRDLANKILEIIKTTKQVVEIIHKINLAILDAINPFSFIFKLLRLPNPFAIPLNAIHDFFQKTTDDIINFLNTELLRKLNEYTLSHGTSFAAPLITNLLAMLKTEYKEKMEAGDEASISKNILIASSSFNGQTQNNLYDPKIGFGIPNYKLMKQAIENSVFKKIEIGINYEMKKSFESSQPVRVSSSWVANNGIEMELSILNGKGEIVFKRNNNNWNVLVGEFTPIPGEEYTFRIGNRNRYRRDPVDVSLTYVQK</sequence>
<dbReference type="InterPro" id="IPR036852">
    <property type="entry name" value="Peptidase_S8/S53_dom_sf"/>
</dbReference>
<dbReference type="Proteomes" id="UP000295518">
    <property type="component" value="Unassembled WGS sequence"/>
</dbReference>
<evidence type="ECO:0000313" key="2">
    <source>
        <dbReference type="Proteomes" id="UP000295518"/>
    </source>
</evidence>
<accession>A0A4R6IF09</accession>
<dbReference type="GO" id="GO:0004252">
    <property type="term" value="F:serine-type endopeptidase activity"/>
    <property type="evidence" value="ECO:0007669"/>
    <property type="project" value="InterPro"/>
</dbReference>
<protein>
    <recommendedName>
        <fullName evidence="3">Peptidase S8/S53 domain-containing protein</fullName>
    </recommendedName>
</protein>
<name>A0A4R6IF09_9MOLU</name>
<dbReference type="GO" id="GO:0006508">
    <property type="term" value="P:proteolysis"/>
    <property type="evidence" value="ECO:0007669"/>
    <property type="project" value="InterPro"/>
</dbReference>
<evidence type="ECO:0000313" key="1">
    <source>
        <dbReference type="EMBL" id="TDO20356.1"/>
    </source>
</evidence>
<proteinExistence type="predicted"/>
<dbReference type="AlphaFoldDB" id="A0A4R6IF09"/>
<dbReference type="RefSeq" id="WP_133509971.1">
    <property type="nucleotide sequence ID" value="NZ_NNCE01000003.1"/>
</dbReference>
<gene>
    <name evidence="1" type="ORF">EI74_0434</name>
</gene>
<evidence type="ECO:0008006" key="3">
    <source>
        <dbReference type="Google" id="ProtNLM"/>
    </source>
</evidence>